<comment type="caution">
    <text evidence="13">The sequence shown here is derived from an EMBL/GenBank/DDBJ whole genome shotgun (WGS) entry which is preliminary data.</text>
</comment>
<evidence type="ECO:0000259" key="11">
    <source>
        <dbReference type="Pfam" id="PF00593"/>
    </source>
</evidence>
<keyword evidence="10" id="KW-0732">Signal</keyword>
<dbReference type="InterPro" id="IPR037066">
    <property type="entry name" value="Plug_dom_sf"/>
</dbReference>
<dbReference type="Pfam" id="PF07715">
    <property type="entry name" value="Plug"/>
    <property type="match status" value="1"/>
</dbReference>
<keyword evidence="5 9" id="KW-0798">TonB box</keyword>
<evidence type="ECO:0000256" key="3">
    <source>
        <dbReference type="ARBA" id="ARBA00022452"/>
    </source>
</evidence>
<proteinExistence type="inferred from homology"/>
<dbReference type="AlphaFoldDB" id="A0A4U5TTI6"/>
<evidence type="ECO:0000256" key="9">
    <source>
        <dbReference type="RuleBase" id="RU003357"/>
    </source>
</evidence>
<dbReference type="PANTHER" id="PTHR40980:SF5">
    <property type="entry name" value="TONB-DEPENDENT RECEPTOR"/>
    <property type="match status" value="1"/>
</dbReference>
<evidence type="ECO:0000256" key="1">
    <source>
        <dbReference type="ARBA" id="ARBA00004571"/>
    </source>
</evidence>
<keyword evidence="13" id="KW-0675">Receptor</keyword>
<feature type="domain" description="TonB-dependent receptor plug" evidence="12">
    <location>
        <begin position="139"/>
        <end position="232"/>
    </location>
</feature>
<evidence type="ECO:0000313" key="14">
    <source>
        <dbReference type="Proteomes" id="UP000306552"/>
    </source>
</evidence>
<keyword evidence="2 8" id="KW-0813">Transport</keyword>
<dbReference type="SUPFAM" id="SSF56935">
    <property type="entry name" value="Porins"/>
    <property type="match status" value="1"/>
</dbReference>
<keyword evidence="6 8" id="KW-0472">Membrane</keyword>
<gene>
    <name evidence="13" type="ORF">FCN74_03675</name>
</gene>
<dbReference type="SUPFAM" id="SSF49452">
    <property type="entry name" value="Starch-binding domain-like"/>
    <property type="match status" value="1"/>
</dbReference>
<feature type="domain" description="TonB-dependent receptor-like beta-barrel" evidence="11">
    <location>
        <begin position="324"/>
        <end position="881"/>
    </location>
</feature>
<evidence type="ECO:0000256" key="2">
    <source>
        <dbReference type="ARBA" id="ARBA00022448"/>
    </source>
</evidence>
<dbReference type="Pfam" id="PF00593">
    <property type="entry name" value="TonB_dep_Rec_b-barrel"/>
    <property type="match status" value="1"/>
</dbReference>
<sequence>MKRFSLFCLIGLMSLQILAQETTGNIVGKITDKEFNNEPLPFANVILKGEDKGTTTDAQGLFNIGNLQPGTYTVEFSYVGYETITIEDVEVIAGKVTEVNTAMGATAATLDEVVITTVARRDSEVALLLDQKGAINIKESIGSQELAKMGVSSVAVATTKISGVSNSEGSGDVFIRGLGDRYLVTTMNGLPVPSDDVERKNIDLDLFPTRVVSNISISKAYTSNLYGDQASGNIDIATRELVGTEELSVGFKIGANENAIDANQFLVGPFQDDISVGFHNSNLTTTEAMLGQTWNTQVQDNPVNYSFNVAGGEKFGDNFRTFATLSQKTSFEFREEFFQEFDGNNVRDNFTDINRFKKTTSTSALLDLRYDYNDNDDIKFVSLFLNKTEGIVFEAGRNGEGFVFDEVQTEPPLDQFIRDQNVRETQVLVNQFIGENNFGQHKVDWAVGLNIVNADEPNRIRNEINFNEDRIELGRTGDFQQRKSNQEIDDFEVNARINDSFKVTNIEEEDNENGLKLDVGGDFRNKTRDFLSQFVGLFETSPQPSVFPNSLDNLTEVFTQENIDNGLLAIDDRKPDVYDATLNIYAGYLVSNYKLDKWNFNLGLRYEVDEIETTWDVLNSPNGSTTKDYDNFLPSINIKYELNEEHNFRLSASKTITLPEFKEIAPFQYVDPRGQVSQGNPDVEASENYNLDLKWEFFPSRSQLISLTGFYKQINDPINRVLLRSSAGIFSYFNSGEQAEILGIELDSKIDIISKEADLGYSLRSNVNVTRMWHEQDLKTLANGNTFAYNGKTETGLQGASDWIFNGNLTFETTNDNPWVANVSANFASENIFSLGNPETQTNPDIQFNEEIIEKGFVILNAIVRKDINENLTLQLSGKNLLNPEIERTQIVQPINNNPEQIETEETVRSYKNGAQVSFGVTYNF</sequence>
<evidence type="ECO:0000256" key="8">
    <source>
        <dbReference type="PROSITE-ProRule" id="PRU01360"/>
    </source>
</evidence>
<dbReference type="GO" id="GO:0030246">
    <property type="term" value="F:carbohydrate binding"/>
    <property type="evidence" value="ECO:0007669"/>
    <property type="project" value="InterPro"/>
</dbReference>
<dbReference type="InterPro" id="IPR000531">
    <property type="entry name" value="Beta-barrel_TonB"/>
</dbReference>
<keyword evidence="4 8" id="KW-0812">Transmembrane</keyword>
<dbReference type="Proteomes" id="UP000306552">
    <property type="component" value="Unassembled WGS sequence"/>
</dbReference>
<dbReference type="InterPro" id="IPR039426">
    <property type="entry name" value="TonB-dep_rcpt-like"/>
</dbReference>
<keyword evidence="14" id="KW-1185">Reference proteome</keyword>
<keyword evidence="7 8" id="KW-0998">Cell outer membrane</keyword>
<comment type="subcellular location">
    <subcellularLocation>
        <location evidence="1 8">Cell outer membrane</location>
        <topology evidence="1 8">Multi-pass membrane protein</topology>
    </subcellularLocation>
</comment>
<name>A0A4U5TTI6_9FLAO</name>
<dbReference type="Gene3D" id="2.60.40.1120">
    <property type="entry name" value="Carboxypeptidase-like, regulatory domain"/>
    <property type="match status" value="1"/>
</dbReference>
<dbReference type="OrthoDB" id="9768470at2"/>
<evidence type="ECO:0000313" key="13">
    <source>
        <dbReference type="EMBL" id="TKS57526.1"/>
    </source>
</evidence>
<dbReference type="EMBL" id="SWMU01000001">
    <property type="protein sequence ID" value="TKS57526.1"/>
    <property type="molecule type" value="Genomic_DNA"/>
</dbReference>
<dbReference type="PANTHER" id="PTHR40980">
    <property type="entry name" value="PLUG DOMAIN-CONTAINING PROTEIN"/>
    <property type="match status" value="1"/>
</dbReference>
<evidence type="ECO:0000256" key="6">
    <source>
        <dbReference type="ARBA" id="ARBA00023136"/>
    </source>
</evidence>
<dbReference type="InterPro" id="IPR036942">
    <property type="entry name" value="Beta-barrel_TonB_sf"/>
</dbReference>
<dbReference type="Gene3D" id="2.40.170.20">
    <property type="entry name" value="TonB-dependent receptor, beta-barrel domain"/>
    <property type="match status" value="1"/>
</dbReference>
<feature type="chain" id="PRO_5020480698" evidence="10">
    <location>
        <begin position="20"/>
        <end position="925"/>
    </location>
</feature>
<organism evidence="13 14">
    <name type="scientific">Mesohalobacter halotolerans</name>
    <dbReference type="NCBI Taxonomy" id="1883405"/>
    <lineage>
        <taxon>Bacteria</taxon>
        <taxon>Pseudomonadati</taxon>
        <taxon>Bacteroidota</taxon>
        <taxon>Flavobacteriia</taxon>
        <taxon>Flavobacteriales</taxon>
        <taxon>Flavobacteriaceae</taxon>
        <taxon>Mesohalobacter</taxon>
    </lineage>
</organism>
<evidence type="ECO:0000256" key="10">
    <source>
        <dbReference type="SAM" id="SignalP"/>
    </source>
</evidence>
<evidence type="ECO:0000256" key="7">
    <source>
        <dbReference type="ARBA" id="ARBA00023237"/>
    </source>
</evidence>
<protein>
    <submittedName>
        <fullName evidence="13">TonB-dependent receptor</fullName>
    </submittedName>
</protein>
<evidence type="ECO:0000256" key="4">
    <source>
        <dbReference type="ARBA" id="ARBA00022692"/>
    </source>
</evidence>
<dbReference type="Gene3D" id="2.170.130.10">
    <property type="entry name" value="TonB-dependent receptor, plug domain"/>
    <property type="match status" value="1"/>
</dbReference>
<comment type="similarity">
    <text evidence="8 9">Belongs to the TonB-dependent receptor family.</text>
</comment>
<keyword evidence="3 8" id="KW-1134">Transmembrane beta strand</keyword>
<feature type="signal peptide" evidence="10">
    <location>
        <begin position="1"/>
        <end position="19"/>
    </location>
</feature>
<dbReference type="GO" id="GO:0009279">
    <property type="term" value="C:cell outer membrane"/>
    <property type="evidence" value="ECO:0007669"/>
    <property type="project" value="UniProtKB-SubCell"/>
</dbReference>
<accession>A0A4U5TTI6</accession>
<dbReference type="InterPro" id="IPR012910">
    <property type="entry name" value="Plug_dom"/>
</dbReference>
<dbReference type="PROSITE" id="PS52016">
    <property type="entry name" value="TONB_DEPENDENT_REC_3"/>
    <property type="match status" value="1"/>
</dbReference>
<dbReference type="InterPro" id="IPR013784">
    <property type="entry name" value="Carb-bd-like_fold"/>
</dbReference>
<evidence type="ECO:0000259" key="12">
    <source>
        <dbReference type="Pfam" id="PF07715"/>
    </source>
</evidence>
<reference evidence="13 14" key="1">
    <citation type="submission" date="2019-04" db="EMBL/GenBank/DDBJ databases">
        <title>Psychroflexus halotolerans sp. nov., isolated from a marine solar saltern.</title>
        <authorList>
            <person name="Feng X."/>
        </authorList>
    </citation>
    <scope>NUCLEOTIDE SEQUENCE [LARGE SCALE GENOMIC DNA]</scope>
    <source>
        <strain evidence="13 14">WDS2C27</strain>
    </source>
</reference>
<dbReference type="Pfam" id="PF13715">
    <property type="entry name" value="CarbopepD_reg_2"/>
    <property type="match status" value="1"/>
</dbReference>
<evidence type="ECO:0000256" key="5">
    <source>
        <dbReference type="ARBA" id="ARBA00023077"/>
    </source>
</evidence>